<feature type="domain" description="Threonine synthase N-terminal" evidence="14">
    <location>
        <begin position="10"/>
        <end position="71"/>
    </location>
</feature>
<evidence type="ECO:0000259" key="14">
    <source>
        <dbReference type="Pfam" id="PF14821"/>
    </source>
</evidence>
<reference evidence="16" key="2">
    <citation type="journal article" date="2017" name="Plant Physiol. Biochem.">
        <title>Differential oxidative and antioxidative response of duckweed Lemna minor toward plant growth promoting/inhibiting bacteria.</title>
        <authorList>
            <person name="Ishizawa H."/>
            <person name="Kuroda M."/>
            <person name="Morikawa M."/>
            <person name="Ike M."/>
        </authorList>
    </citation>
    <scope>NUCLEOTIDE SEQUENCE [LARGE SCALE GENOMIC DNA]</scope>
    <source>
        <strain evidence="16">M6</strain>
    </source>
</reference>
<proteinExistence type="inferred from homology"/>
<dbReference type="InterPro" id="IPR051166">
    <property type="entry name" value="Threonine_Synthase"/>
</dbReference>
<evidence type="ECO:0000256" key="10">
    <source>
        <dbReference type="ARBA" id="ARBA00049144"/>
    </source>
</evidence>
<dbReference type="Pfam" id="PF00291">
    <property type="entry name" value="PALP"/>
    <property type="match status" value="1"/>
</dbReference>
<accession>A0A3G9G1W9</accession>
<dbReference type="Gene3D" id="3.40.50.1100">
    <property type="match status" value="2"/>
</dbReference>
<protein>
    <recommendedName>
        <fullName evidence="5 11">Threonine synthase</fullName>
        <ecNumber evidence="4 11">4.2.3.1</ecNumber>
    </recommendedName>
</protein>
<dbReference type="GO" id="GO:0004795">
    <property type="term" value="F:threonine synthase activity"/>
    <property type="evidence" value="ECO:0007669"/>
    <property type="project" value="UniProtKB-UniRule"/>
</dbReference>
<gene>
    <name evidence="15" type="ORF">EM6_1920</name>
</gene>
<organism evidence="15 16">
    <name type="scientific">Asticcacaulis excentricus</name>
    <dbReference type="NCBI Taxonomy" id="78587"/>
    <lineage>
        <taxon>Bacteria</taxon>
        <taxon>Pseudomonadati</taxon>
        <taxon>Pseudomonadota</taxon>
        <taxon>Alphaproteobacteria</taxon>
        <taxon>Caulobacterales</taxon>
        <taxon>Caulobacteraceae</taxon>
        <taxon>Asticcacaulis</taxon>
    </lineage>
</organism>
<evidence type="ECO:0000256" key="9">
    <source>
        <dbReference type="ARBA" id="ARBA00023239"/>
    </source>
</evidence>
<dbReference type="UniPathway" id="UPA00050">
    <property type="reaction ID" value="UER00065"/>
</dbReference>
<dbReference type="OrthoDB" id="9763107at2"/>
<evidence type="ECO:0000313" key="15">
    <source>
        <dbReference type="EMBL" id="BBF81322.1"/>
    </source>
</evidence>
<evidence type="ECO:0000256" key="2">
    <source>
        <dbReference type="ARBA" id="ARBA00004979"/>
    </source>
</evidence>
<dbReference type="GO" id="GO:0030170">
    <property type="term" value="F:pyridoxal phosphate binding"/>
    <property type="evidence" value="ECO:0007669"/>
    <property type="project" value="InterPro"/>
</dbReference>
<dbReference type="InterPro" id="IPR001926">
    <property type="entry name" value="TrpB-like_PALP"/>
</dbReference>
<evidence type="ECO:0000256" key="5">
    <source>
        <dbReference type="ARBA" id="ARBA00018679"/>
    </source>
</evidence>
<evidence type="ECO:0000313" key="16">
    <source>
        <dbReference type="Proteomes" id="UP000278756"/>
    </source>
</evidence>
<keyword evidence="7" id="KW-0791">Threonine biosynthesis</keyword>
<name>A0A3G9G1W9_9CAUL</name>
<dbReference type="InterPro" id="IPR036052">
    <property type="entry name" value="TrpB-like_PALP_sf"/>
</dbReference>
<dbReference type="GO" id="GO:0009088">
    <property type="term" value="P:threonine biosynthetic process"/>
    <property type="evidence" value="ECO:0007669"/>
    <property type="project" value="UniProtKB-UniRule"/>
</dbReference>
<dbReference type="EMBL" id="AP018827">
    <property type="protein sequence ID" value="BBF81322.1"/>
    <property type="molecule type" value="Genomic_DNA"/>
</dbReference>
<sequence>MLLRNGNKMNYIGTRGFKDQRSFAGALLDGLAPDGGLYVPETWPHDETGFDLHAAAMGGYGDLTAQLLLTFGVGVLGPEAVMAAAHRTEAAFLRDGAVPLTRLEDDLYLLELYHGPTHAFKDMAMQMMAPLTDAALSQRGEKLTLVTATSGDTGAAAVRAFAGSEHVKLIVFHPLGRVSPVQRLQMTTVQADNVLNVGVKGDFDDCQKIVKALLSEPSLKAQGLISSVNSINWGRLLGQVPYYLAAAAHSGLAKPEFVVPTGNFGDAFAGWVARQIGGNVGHLHAAVNRNDALNQAINNGRYVRRQAVETASVSMDVQAPSNFERLVFEASGRDADATRNLFDAFGQSGEVALSGNLQEALKSEVSASTISEEQTRATIKQAYERWGQVICPHTAVALSAALTRRETGEATGGQIVLSTAHAAKFPAFVTEALGFEPKAPDAITDLYGLTETLTEMPADIAAAVTTVKAFIEWID</sequence>
<dbReference type="PANTHER" id="PTHR42690:SF1">
    <property type="entry name" value="THREONINE SYNTHASE-LIKE 2"/>
    <property type="match status" value="1"/>
</dbReference>
<evidence type="ECO:0000256" key="8">
    <source>
        <dbReference type="ARBA" id="ARBA00022898"/>
    </source>
</evidence>
<evidence type="ECO:0000256" key="1">
    <source>
        <dbReference type="ARBA" id="ARBA00001933"/>
    </source>
</evidence>
<dbReference type="Pfam" id="PF14821">
    <property type="entry name" value="Thr_synth_N"/>
    <property type="match status" value="1"/>
</dbReference>
<dbReference type="EC" id="4.2.3.1" evidence="4 11"/>
<dbReference type="PANTHER" id="PTHR42690">
    <property type="entry name" value="THREONINE SYNTHASE FAMILY MEMBER"/>
    <property type="match status" value="1"/>
</dbReference>
<dbReference type="AlphaFoldDB" id="A0A3G9G1W9"/>
<dbReference type="InterPro" id="IPR000634">
    <property type="entry name" value="Ser/Thr_deHydtase_PyrdxlP-BS"/>
</dbReference>
<dbReference type="NCBIfam" id="TIGR00260">
    <property type="entry name" value="thrC"/>
    <property type="match status" value="1"/>
</dbReference>
<dbReference type="Gene3D" id="3.90.1380.10">
    <property type="entry name" value="Threonine synthase, N-terminal domain"/>
    <property type="match status" value="1"/>
</dbReference>
<dbReference type="InterPro" id="IPR037158">
    <property type="entry name" value="Thr_synth_N_sf"/>
</dbReference>
<dbReference type="PROSITE" id="PS00165">
    <property type="entry name" value="DEHYDRATASE_SER_THR"/>
    <property type="match status" value="1"/>
</dbReference>
<evidence type="ECO:0000256" key="12">
    <source>
        <dbReference type="PIRSR" id="PIRSR604450-51"/>
    </source>
</evidence>
<evidence type="ECO:0000259" key="13">
    <source>
        <dbReference type="Pfam" id="PF00291"/>
    </source>
</evidence>
<dbReference type="InterPro" id="IPR004450">
    <property type="entry name" value="Thr_synthase-like"/>
</dbReference>
<keyword evidence="6" id="KW-0028">Amino-acid biosynthesis</keyword>
<comment type="catalytic activity">
    <reaction evidence="10">
        <text>O-phospho-L-homoserine + H2O = L-threonine + phosphate</text>
        <dbReference type="Rhea" id="RHEA:10840"/>
        <dbReference type="ChEBI" id="CHEBI:15377"/>
        <dbReference type="ChEBI" id="CHEBI:43474"/>
        <dbReference type="ChEBI" id="CHEBI:57590"/>
        <dbReference type="ChEBI" id="CHEBI:57926"/>
        <dbReference type="EC" id="4.2.3.1"/>
    </reaction>
</comment>
<keyword evidence="9 15" id="KW-0456">Lyase</keyword>
<dbReference type="Pfam" id="PF24857">
    <property type="entry name" value="THR4_C"/>
    <property type="match status" value="1"/>
</dbReference>
<dbReference type="Proteomes" id="UP000278756">
    <property type="component" value="Chromosome 1"/>
</dbReference>
<evidence type="ECO:0000256" key="3">
    <source>
        <dbReference type="ARBA" id="ARBA00005517"/>
    </source>
</evidence>
<comment type="similarity">
    <text evidence="3">Belongs to the threonine synthase family.</text>
</comment>
<dbReference type="InterPro" id="IPR029144">
    <property type="entry name" value="Thr_synth_N"/>
</dbReference>
<feature type="modified residue" description="N6-(pyridoxal phosphate)lysine" evidence="12">
    <location>
        <position position="121"/>
    </location>
</feature>
<evidence type="ECO:0000256" key="7">
    <source>
        <dbReference type="ARBA" id="ARBA00022697"/>
    </source>
</evidence>
<evidence type="ECO:0000256" key="6">
    <source>
        <dbReference type="ARBA" id="ARBA00022605"/>
    </source>
</evidence>
<dbReference type="SUPFAM" id="SSF53686">
    <property type="entry name" value="Tryptophan synthase beta subunit-like PLP-dependent enzymes"/>
    <property type="match status" value="1"/>
</dbReference>
<feature type="domain" description="Tryptophan synthase beta chain-like PALP" evidence="13">
    <location>
        <begin position="103"/>
        <end position="333"/>
    </location>
</feature>
<keyword evidence="8 12" id="KW-0663">Pyridoxal phosphate</keyword>
<comment type="cofactor">
    <cofactor evidence="1 12">
        <name>pyridoxal 5'-phosphate</name>
        <dbReference type="ChEBI" id="CHEBI:597326"/>
    </cofactor>
</comment>
<evidence type="ECO:0000256" key="11">
    <source>
        <dbReference type="NCBIfam" id="TIGR00260"/>
    </source>
</evidence>
<reference evidence="16" key="1">
    <citation type="journal article" date="2017" name="Biotechnol. Biofuels">
        <title>Evaluation of environmental bacterial communities as a factor affecting the growth of duckweed Lemna minor.</title>
        <authorList>
            <person name="Ishizawa H."/>
            <person name="Kuroda M."/>
            <person name="Morikawa M."/>
            <person name="Ike M."/>
        </authorList>
    </citation>
    <scope>NUCLEOTIDE SEQUENCE [LARGE SCALE GENOMIC DNA]</scope>
    <source>
        <strain evidence="16">M6</strain>
    </source>
</reference>
<comment type="pathway">
    <text evidence="2">Amino-acid biosynthesis; L-threonine biosynthesis; L-threonine from L-aspartate: step 5/5.</text>
</comment>
<evidence type="ECO:0000256" key="4">
    <source>
        <dbReference type="ARBA" id="ARBA00013028"/>
    </source>
</evidence>